<feature type="domain" description="Asl1-like glycosyl hydrolase catalytic" evidence="1">
    <location>
        <begin position="348"/>
        <end position="469"/>
    </location>
</feature>
<dbReference type="SUPFAM" id="SSF51445">
    <property type="entry name" value="(Trans)glycosidases"/>
    <property type="match status" value="1"/>
</dbReference>
<accession>A0A965ZFL0</accession>
<reference evidence="2" key="2">
    <citation type="submission" date="2020-10" db="EMBL/GenBank/DDBJ databases">
        <title>Mucilaginibacter sp. nov., isolated from soil.</title>
        <authorList>
            <person name="Jeon C.O."/>
        </authorList>
    </citation>
    <scope>NUCLEOTIDE SEQUENCE</scope>
    <source>
        <strain evidence="2">R11</strain>
    </source>
</reference>
<dbReference type="InterPro" id="IPR024655">
    <property type="entry name" value="Asl1_glyco_hydro_catalytic"/>
</dbReference>
<proteinExistence type="predicted"/>
<gene>
    <name evidence="2" type="ORF">GSY63_12305</name>
</gene>
<organism evidence="2 3">
    <name type="scientific">Mucilaginibacter agri</name>
    <dbReference type="NCBI Taxonomy" id="2695265"/>
    <lineage>
        <taxon>Bacteria</taxon>
        <taxon>Pseudomonadati</taxon>
        <taxon>Bacteroidota</taxon>
        <taxon>Sphingobacteriia</taxon>
        <taxon>Sphingobacteriales</taxon>
        <taxon>Sphingobacteriaceae</taxon>
        <taxon>Mucilaginibacter</taxon>
    </lineage>
</organism>
<keyword evidence="3" id="KW-1185">Reference proteome</keyword>
<reference evidence="2" key="1">
    <citation type="submission" date="2020-01" db="EMBL/GenBank/DDBJ databases">
        <authorList>
            <person name="Seo Y.L."/>
        </authorList>
    </citation>
    <scope>NUCLEOTIDE SEQUENCE</scope>
    <source>
        <strain evidence="2">R11</strain>
    </source>
</reference>
<dbReference type="InterPro" id="IPR017853">
    <property type="entry name" value="GH"/>
</dbReference>
<dbReference type="Proteomes" id="UP000638732">
    <property type="component" value="Unassembled WGS sequence"/>
</dbReference>
<dbReference type="Pfam" id="PF11790">
    <property type="entry name" value="Glyco_hydro_cc"/>
    <property type="match status" value="1"/>
</dbReference>
<dbReference type="AlphaFoldDB" id="A0A965ZFL0"/>
<name>A0A965ZFL0_9SPHI</name>
<dbReference type="EMBL" id="WWEO01000042">
    <property type="protein sequence ID" value="NCD70143.1"/>
    <property type="molecule type" value="Genomic_DNA"/>
</dbReference>
<dbReference type="Gene3D" id="3.20.20.80">
    <property type="entry name" value="Glycosidases"/>
    <property type="match status" value="1"/>
</dbReference>
<evidence type="ECO:0000259" key="1">
    <source>
        <dbReference type="Pfam" id="PF11790"/>
    </source>
</evidence>
<evidence type="ECO:0000313" key="2">
    <source>
        <dbReference type="EMBL" id="NCD70143.1"/>
    </source>
</evidence>
<comment type="caution">
    <text evidence="2">The sequence shown here is derived from an EMBL/GenBank/DDBJ whole genome shotgun (WGS) entry which is preliminary data.</text>
</comment>
<sequence length="501" mass="54611">MNPKKIYLLFLFAVTAIISCKKDDSSTLVSPIKPAAVEVATTSTTLASANTLTSINVVTGKTYATGTLTNGSTYYIDRTNKLTSVPTSLSGATLIKTANDDKANTSSSFLSFKLSSSSTVYIAYDGRATAVPAWLSGWKKLTSTITTDDTKMGSFVLYSKTYNAGTVILGGTMATPAVGAQCQYIVFAKANTVSASAVAETSSQIFGVNGHSLGSDPYLAVSIDQQVALLKQMGMTYYRQDVNFKSDGTISSLSSFIPLYNATKAAGISILPMIYATTLDLDKSENDNYTAGRLKGSAVASQNSQYFDYYELGNELDNDVIRSGNGDKSTDYNLAKFKLIAAYLKGMRDGIKSVQPTAQTMINASWLHFAYMQMLIDYGVKFDIVAWHWYSEMEAAAPSNSMKITNIATKLASLFDKPIWFTEVGQRYSNVSNIEDLQSDFITSFIQKVKNNPDVGAVLLYELFDEPQKTNTLEANYGLIKWTSKYTKWKVKAVVNDLTSN</sequence>
<dbReference type="PROSITE" id="PS51257">
    <property type="entry name" value="PROKAR_LIPOPROTEIN"/>
    <property type="match status" value="1"/>
</dbReference>
<protein>
    <recommendedName>
        <fullName evidence="1">Asl1-like glycosyl hydrolase catalytic domain-containing protein</fullName>
    </recommendedName>
</protein>
<dbReference type="RefSeq" id="WP_166586108.1">
    <property type="nucleotide sequence ID" value="NZ_WWEO01000042.1"/>
</dbReference>
<evidence type="ECO:0000313" key="3">
    <source>
        <dbReference type="Proteomes" id="UP000638732"/>
    </source>
</evidence>